<keyword evidence="3" id="KW-1185">Reference proteome</keyword>
<sequence length="109" mass="11529">MKWLRKVSFKRIRLTLVSALILQIVKILIVGAQVSVTPTAPPTASSALTTVLGYLQWLGVVGGVGVGALIAGIKIAMMHDMEGGKRDLMFSIIGGVIISLVATVLNLFI</sequence>
<organism evidence="2 3">
    <name type="scientific">Saccharolobus caldissimus</name>
    <dbReference type="NCBI Taxonomy" id="1702097"/>
    <lineage>
        <taxon>Archaea</taxon>
        <taxon>Thermoproteota</taxon>
        <taxon>Thermoprotei</taxon>
        <taxon>Sulfolobales</taxon>
        <taxon>Sulfolobaceae</taxon>
        <taxon>Saccharolobus</taxon>
    </lineage>
</organism>
<protein>
    <submittedName>
        <fullName evidence="2">Uncharacterized protein</fullName>
    </submittedName>
</protein>
<dbReference type="AlphaFoldDB" id="A0AAQ4CNV3"/>
<dbReference type="Proteomes" id="UP001319921">
    <property type="component" value="Chromosome"/>
</dbReference>
<evidence type="ECO:0000313" key="3">
    <source>
        <dbReference type="Proteomes" id="UP001319921"/>
    </source>
</evidence>
<reference evidence="2 3" key="1">
    <citation type="journal article" date="2022" name="Microbiol. Resour. Announc.">
        <title>Complete Genome Sequence of the Hyperthermophilic and Acidophilic Archaeon Saccharolobus caldissimus Strain HS-3T.</title>
        <authorList>
            <person name="Sakai H.D."/>
            <person name="Kurosawa N."/>
        </authorList>
    </citation>
    <scope>NUCLEOTIDE SEQUENCE [LARGE SCALE GENOMIC DNA]</scope>
    <source>
        <strain evidence="2 3">JCM32116</strain>
    </source>
</reference>
<keyword evidence="1" id="KW-0472">Membrane</keyword>
<accession>A0AAQ4CNV3</accession>
<name>A0AAQ4CNV3_9CREN</name>
<keyword evidence="1" id="KW-0812">Transmembrane</keyword>
<feature type="transmembrane region" description="Helical" evidence="1">
    <location>
        <begin position="12"/>
        <end position="34"/>
    </location>
</feature>
<feature type="transmembrane region" description="Helical" evidence="1">
    <location>
        <begin position="88"/>
        <end position="108"/>
    </location>
</feature>
<evidence type="ECO:0000256" key="1">
    <source>
        <dbReference type="SAM" id="Phobius"/>
    </source>
</evidence>
<proteinExistence type="predicted"/>
<evidence type="ECO:0000313" key="2">
    <source>
        <dbReference type="EMBL" id="BDB97484.1"/>
    </source>
</evidence>
<dbReference type="KEGG" id="scas:SACC_05010"/>
<dbReference type="RefSeq" id="WP_229571477.1">
    <property type="nucleotide sequence ID" value="NZ_AP025226.1"/>
</dbReference>
<keyword evidence="1" id="KW-1133">Transmembrane helix</keyword>
<feature type="transmembrane region" description="Helical" evidence="1">
    <location>
        <begin position="54"/>
        <end position="76"/>
    </location>
</feature>
<dbReference type="EMBL" id="AP025226">
    <property type="protein sequence ID" value="BDB97484.1"/>
    <property type="molecule type" value="Genomic_DNA"/>
</dbReference>
<dbReference type="GeneID" id="68865230"/>
<gene>
    <name evidence="2" type="ORF">SACC_05010</name>
</gene>